<reference evidence="2" key="1">
    <citation type="submission" date="2020-08" db="EMBL/GenBank/DDBJ databases">
        <title>Multicomponent nature underlies the extraordinary mechanical properties of spider dragline silk.</title>
        <authorList>
            <person name="Kono N."/>
            <person name="Nakamura H."/>
            <person name="Mori M."/>
            <person name="Yoshida Y."/>
            <person name="Ohtoshi R."/>
            <person name="Malay A.D."/>
            <person name="Moran D.A.P."/>
            <person name="Tomita M."/>
            <person name="Numata K."/>
            <person name="Arakawa K."/>
        </authorList>
    </citation>
    <scope>NUCLEOTIDE SEQUENCE</scope>
</reference>
<evidence type="ECO:0000313" key="3">
    <source>
        <dbReference type="Proteomes" id="UP000887013"/>
    </source>
</evidence>
<gene>
    <name evidence="2" type="ORF">NPIL_295931</name>
</gene>
<comment type="caution">
    <text evidence="2">The sequence shown here is derived from an EMBL/GenBank/DDBJ whole genome shotgun (WGS) entry which is preliminary data.</text>
</comment>
<dbReference type="Proteomes" id="UP000887013">
    <property type="component" value="Unassembled WGS sequence"/>
</dbReference>
<keyword evidence="3" id="KW-1185">Reference proteome</keyword>
<dbReference type="EMBL" id="BMAW01020225">
    <property type="protein sequence ID" value="GFT66942.1"/>
    <property type="molecule type" value="Genomic_DNA"/>
</dbReference>
<protein>
    <submittedName>
        <fullName evidence="2">Uncharacterized protein</fullName>
    </submittedName>
</protein>
<dbReference type="AlphaFoldDB" id="A0A8X6PGE1"/>
<feature type="compositionally biased region" description="Basic and acidic residues" evidence="1">
    <location>
        <begin position="72"/>
        <end position="83"/>
    </location>
</feature>
<proteinExistence type="predicted"/>
<sequence>MTPVPLLSKDTLLPESLLRRLYWFKLRNVTRTQNGRIGSTSVILLDLFVTGRTVTYARCRIKNKSLKCVGGKKKESGKNDKKKSVNGLCPRDQSLFRSMSPYYSQIEKNQNWSQYLL</sequence>
<evidence type="ECO:0000313" key="2">
    <source>
        <dbReference type="EMBL" id="GFT66942.1"/>
    </source>
</evidence>
<organism evidence="2 3">
    <name type="scientific">Nephila pilipes</name>
    <name type="common">Giant wood spider</name>
    <name type="synonym">Nephila maculata</name>
    <dbReference type="NCBI Taxonomy" id="299642"/>
    <lineage>
        <taxon>Eukaryota</taxon>
        <taxon>Metazoa</taxon>
        <taxon>Ecdysozoa</taxon>
        <taxon>Arthropoda</taxon>
        <taxon>Chelicerata</taxon>
        <taxon>Arachnida</taxon>
        <taxon>Araneae</taxon>
        <taxon>Araneomorphae</taxon>
        <taxon>Entelegynae</taxon>
        <taxon>Araneoidea</taxon>
        <taxon>Nephilidae</taxon>
        <taxon>Nephila</taxon>
    </lineage>
</organism>
<evidence type="ECO:0000256" key="1">
    <source>
        <dbReference type="SAM" id="MobiDB-lite"/>
    </source>
</evidence>
<name>A0A8X6PGE1_NEPPI</name>
<accession>A0A8X6PGE1</accession>
<feature type="region of interest" description="Disordered" evidence="1">
    <location>
        <begin position="70"/>
        <end position="89"/>
    </location>
</feature>